<dbReference type="PANTHER" id="PTHR44169">
    <property type="entry name" value="NADPH-DEPENDENT 1-ACYLDIHYDROXYACETONE PHOSPHATE REDUCTASE"/>
    <property type="match status" value="1"/>
</dbReference>
<name>A0A446B7D2_9PEZI</name>
<evidence type="ECO:0000313" key="4">
    <source>
        <dbReference type="EMBL" id="SPQ18379.1"/>
    </source>
</evidence>
<evidence type="ECO:0000256" key="3">
    <source>
        <dbReference type="ARBA" id="ARBA00023002"/>
    </source>
</evidence>
<dbReference type="InterPro" id="IPR002347">
    <property type="entry name" value="SDR_fam"/>
</dbReference>
<dbReference type="Proteomes" id="UP000289323">
    <property type="component" value="Unassembled WGS sequence"/>
</dbReference>
<dbReference type="GO" id="GO:0005811">
    <property type="term" value="C:lipid droplet"/>
    <property type="evidence" value="ECO:0007669"/>
    <property type="project" value="TreeGrafter"/>
</dbReference>
<dbReference type="AlphaFoldDB" id="A0A446B7D2"/>
<evidence type="ECO:0000313" key="5">
    <source>
        <dbReference type="Proteomes" id="UP000289323"/>
    </source>
</evidence>
<dbReference type="Pfam" id="PF00106">
    <property type="entry name" value="adh_short"/>
    <property type="match status" value="1"/>
</dbReference>
<dbReference type="PROSITE" id="PS00061">
    <property type="entry name" value="ADH_SHORT"/>
    <property type="match status" value="1"/>
</dbReference>
<evidence type="ECO:0000256" key="1">
    <source>
        <dbReference type="ARBA" id="ARBA00006484"/>
    </source>
</evidence>
<evidence type="ECO:0000256" key="2">
    <source>
        <dbReference type="ARBA" id="ARBA00022857"/>
    </source>
</evidence>
<dbReference type="GO" id="GO:0019433">
    <property type="term" value="P:triglyceride catabolic process"/>
    <property type="evidence" value="ECO:0007669"/>
    <property type="project" value="TreeGrafter"/>
</dbReference>
<dbReference type="GO" id="GO:0004806">
    <property type="term" value="F:triacylglycerol lipase activity"/>
    <property type="evidence" value="ECO:0007669"/>
    <property type="project" value="TreeGrafter"/>
</dbReference>
<dbReference type="SUPFAM" id="SSF51735">
    <property type="entry name" value="NAD(P)-binding Rossmann-fold domains"/>
    <property type="match status" value="1"/>
</dbReference>
<proteinExistence type="inferred from homology"/>
<dbReference type="GO" id="GO:0000140">
    <property type="term" value="F:acylglycerone-phosphate reductase (NADP+) activity"/>
    <property type="evidence" value="ECO:0007669"/>
    <property type="project" value="TreeGrafter"/>
</dbReference>
<reference evidence="4 5" key="1">
    <citation type="submission" date="2018-04" db="EMBL/GenBank/DDBJ databases">
        <authorList>
            <person name="Huttner S."/>
            <person name="Dainat J."/>
        </authorList>
    </citation>
    <scope>NUCLEOTIDE SEQUENCE [LARGE SCALE GENOMIC DNA]</scope>
</reference>
<dbReference type="InterPro" id="IPR020904">
    <property type="entry name" value="Sc_DH/Rdtase_CS"/>
</dbReference>
<dbReference type="EMBL" id="OUUZ01000001">
    <property type="protein sequence ID" value="SPQ18379.1"/>
    <property type="molecule type" value="Genomic_DNA"/>
</dbReference>
<dbReference type="Gene3D" id="3.40.50.720">
    <property type="entry name" value="NAD(P)-binding Rossmann-like Domain"/>
    <property type="match status" value="1"/>
</dbReference>
<keyword evidence="3" id="KW-0560">Oxidoreductase</keyword>
<dbReference type="CDD" id="cd05374">
    <property type="entry name" value="17beta-HSD-like_SDR_c"/>
    <property type="match status" value="1"/>
</dbReference>
<keyword evidence="2" id="KW-0521">NADP</keyword>
<organism evidence="4 5">
    <name type="scientific">Thermothielavioides terrestris</name>
    <dbReference type="NCBI Taxonomy" id="2587410"/>
    <lineage>
        <taxon>Eukaryota</taxon>
        <taxon>Fungi</taxon>
        <taxon>Dikarya</taxon>
        <taxon>Ascomycota</taxon>
        <taxon>Pezizomycotina</taxon>
        <taxon>Sordariomycetes</taxon>
        <taxon>Sordariomycetidae</taxon>
        <taxon>Sordariales</taxon>
        <taxon>Chaetomiaceae</taxon>
        <taxon>Thermothielavioides</taxon>
    </lineage>
</organism>
<accession>A0A446B7D2</accession>
<dbReference type="PANTHER" id="PTHR44169:SF6">
    <property type="entry name" value="NADPH-DEPENDENT 1-ACYLDIHYDROXYACETONE PHOSPHATE REDUCTASE"/>
    <property type="match status" value="1"/>
</dbReference>
<dbReference type="GO" id="GO:0005783">
    <property type="term" value="C:endoplasmic reticulum"/>
    <property type="evidence" value="ECO:0007669"/>
    <property type="project" value="TreeGrafter"/>
</dbReference>
<sequence>MALESKGTVLITGCSDGGAGSALAIEFQSRGYRVFATSRTLTTMSKLESLPNVKLLQLDITNSADIRAAADAVSKETGGTLTYLVNCAAQNHFMPLLDQDIEAGKALFETNVWGHLAVTQAFAPLLIKARGTVVFITSLSGYLNVPYQGVYAASKRSAEIIAETMRLELAPFHVKVLSVVTGAIKTKGQSHFDDWKLPEASLYLPIEATIRDRARGQEGAPRMEAADYAKRVVSEIVKGKTGKFWYGAVAGLAKFMVSYLPSWVVDSAVQIRTGLDELARRSK</sequence>
<protein>
    <submittedName>
        <fullName evidence="4">F70860f3-57bc-4a17-a497-b85ae4cbfba3</fullName>
    </submittedName>
</protein>
<dbReference type="GO" id="GO:0006654">
    <property type="term" value="P:phosphatidic acid biosynthetic process"/>
    <property type="evidence" value="ECO:0007669"/>
    <property type="project" value="TreeGrafter"/>
</dbReference>
<gene>
    <name evidence="4" type="ORF">TT172_LOCUS798</name>
</gene>
<dbReference type="PRINTS" id="PR00081">
    <property type="entry name" value="GDHRDH"/>
</dbReference>
<comment type="similarity">
    <text evidence="1">Belongs to the short-chain dehydrogenases/reductases (SDR) family.</text>
</comment>
<dbReference type="InterPro" id="IPR036291">
    <property type="entry name" value="NAD(P)-bd_dom_sf"/>
</dbReference>